<reference evidence="1" key="2">
    <citation type="submission" date="2025-09" db="UniProtKB">
        <authorList>
            <consortium name="EnsemblPlants"/>
        </authorList>
    </citation>
    <scope>IDENTIFICATION</scope>
</reference>
<reference evidence="1" key="1">
    <citation type="submission" date="2021-05" db="EMBL/GenBank/DDBJ databases">
        <authorList>
            <person name="Scholz U."/>
            <person name="Mascher M."/>
            <person name="Fiebig A."/>
        </authorList>
    </citation>
    <scope>NUCLEOTIDE SEQUENCE [LARGE SCALE GENOMIC DNA]</scope>
</reference>
<evidence type="ECO:0000313" key="1">
    <source>
        <dbReference type="EnsemblPlants" id="AVESA.00010b.r2.1DG0132200.1.CDS"/>
    </source>
</evidence>
<proteinExistence type="predicted"/>
<dbReference type="EnsemblPlants" id="AVESA.00010b.r2.1DG0132200.1">
    <property type="protein sequence ID" value="AVESA.00010b.r2.1DG0132200.1.CDS"/>
    <property type="gene ID" value="AVESA.00010b.r2.1DG0132200"/>
</dbReference>
<keyword evidence="2" id="KW-1185">Reference proteome</keyword>
<name>A0ACD5TUP1_AVESA</name>
<organism evidence="1 2">
    <name type="scientific">Avena sativa</name>
    <name type="common">Oat</name>
    <dbReference type="NCBI Taxonomy" id="4498"/>
    <lineage>
        <taxon>Eukaryota</taxon>
        <taxon>Viridiplantae</taxon>
        <taxon>Streptophyta</taxon>
        <taxon>Embryophyta</taxon>
        <taxon>Tracheophyta</taxon>
        <taxon>Spermatophyta</taxon>
        <taxon>Magnoliopsida</taxon>
        <taxon>Liliopsida</taxon>
        <taxon>Poales</taxon>
        <taxon>Poaceae</taxon>
        <taxon>BOP clade</taxon>
        <taxon>Pooideae</taxon>
        <taxon>Poodae</taxon>
        <taxon>Poeae</taxon>
        <taxon>Poeae Chloroplast Group 1 (Aveneae type)</taxon>
        <taxon>Aveninae</taxon>
        <taxon>Avena</taxon>
    </lineage>
</organism>
<protein>
    <submittedName>
        <fullName evidence="1">Uncharacterized protein</fullName>
    </submittedName>
</protein>
<dbReference type="Proteomes" id="UP001732700">
    <property type="component" value="Chromosome 1D"/>
</dbReference>
<evidence type="ECO:0000313" key="2">
    <source>
        <dbReference type="Proteomes" id="UP001732700"/>
    </source>
</evidence>
<sequence length="549" mass="58760">MTRPVTQHGPLPACFFHLPTGHLAEPRVSAAAAMGAEREANPSVLDAVASLHTYSTALSAFTSAWRSLYLDATSVDSALASQLEGFSQLELLCSGMDGPGLRAYLIDHREELRVPPRALDAALLVAPDPGLLVLAAAAGFCRAPPGEGEKNGDAKVSCRLLIELLDRVRALGVKPSPEAREEARAVAADWKRSKRIEAQMVFKNETIAFLLLVGVFGLVPDVGGTDQVLDLVVSISSRERAVEIFLGLGLDLDKQIPILIQTMINKGKQLDAVKFIQALNLVHKYPLLPVLRSYMNDAKNAGSLIRIRGDGSSSQDAGDAKERTLLGALQKFIKEQKLEELPILEEANNRMTQLDLQSAERKRAASIAAAAAAAHEVSKKRAASAAAAAAHEVSKNILVSSKRRQLPVNVVQGSSGQNTRSVETSSQQLMSRQSIPTVGVPNQYQVASSSHNILAGITHNPLFPAWNQRSAGVQNQALLAPSVQTQYSGVADFYNLASIRPSGLNVPGASTSSRSKLYSEDPLASVSRSSDKKGSSYSYSLSNMSNYNP</sequence>
<accession>A0ACD5TUP1</accession>